<protein>
    <submittedName>
        <fullName evidence="2 3">Uncharacterized protein</fullName>
    </submittedName>
</protein>
<dbReference type="AlphaFoldDB" id="R7V508"/>
<proteinExistence type="predicted"/>
<accession>R7V508</accession>
<dbReference type="Proteomes" id="UP000014760">
    <property type="component" value="Unassembled WGS sequence"/>
</dbReference>
<dbReference type="EMBL" id="KB294882">
    <property type="protein sequence ID" value="ELU13943.1"/>
    <property type="molecule type" value="Genomic_DNA"/>
</dbReference>
<sequence length="103" mass="11159">MGPAVLQFFLSLRQSRLVKELGALTGEVFVNEDVRVLEVPPALHNAVPGALVDDGVLLFHFSPQGYQLLLDALGNDASDGGSHLRIQESRTQGLRESSVIHVK</sequence>
<reference evidence="3" key="3">
    <citation type="submission" date="2015-06" db="UniProtKB">
        <authorList>
            <consortium name="EnsemblMetazoa"/>
        </authorList>
    </citation>
    <scope>IDENTIFICATION</scope>
</reference>
<keyword evidence="4" id="KW-1185">Reference proteome</keyword>
<gene>
    <name evidence="2" type="ORF">CAPTEDRAFT_199217</name>
</gene>
<dbReference type="HOGENOM" id="CLU_2266251_0_0_1"/>
<evidence type="ECO:0000313" key="2">
    <source>
        <dbReference type="EMBL" id="ELU13943.1"/>
    </source>
</evidence>
<evidence type="ECO:0000313" key="3">
    <source>
        <dbReference type="EnsemblMetazoa" id="CapteP199217"/>
    </source>
</evidence>
<feature type="region of interest" description="Disordered" evidence="1">
    <location>
        <begin position="79"/>
        <end position="103"/>
    </location>
</feature>
<dbReference type="EnsemblMetazoa" id="CapteT199217">
    <property type="protein sequence ID" value="CapteP199217"/>
    <property type="gene ID" value="CapteG199217"/>
</dbReference>
<dbReference type="EMBL" id="AMQN01018771">
    <property type="status" value="NOT_ANNOTATED_CDS"/>
    <property type="molecule type" value="Genomic_DNA"/>
</dbReference>
<name>R7V508_CAPTE</name>
<organism evidence="2">
    <name type="scientific">Capitella teleta</name>
    <name type="common">Polychaete worm</name>
    <dbReference type="NCBI Taxonomy" id="283909"/>
    <lineage>
        <taxon>Eukaryota</taxon>
        <taxon>Metazoa</taxon>
        <taxon>Spiralia</taxon>
        <taxon>Lophotrochozoa</taxon>
        <taxon>Annelida</taxon>
        <taxon>Polychaeta</taxon>
        <taxon>Sedentaria</taxon>
        <taxon>Scolecida</taxon>
        <taxon>Capitellidae</taxon>
        <taxon>Capitella</taxon>
    </lineage>
</organism>
<reference evidence="2 4" key="2">
    <citation type="journal article" date="2013" name="Nature">
        <title>Insights into bilaterian evolution from three spiralian genomes.</title>
        <authorList>
            <person name="Simakov O."/>
            <person name="Marletaz F."/>
            <person name="Cho S.J."/>
            <person name="Edsinger-Gonzales E."/>
            <person name="Havlak P."/>
            <person name="Hellsten U."/>
            <person name="Kuo D.H."/>
            <person name="Larsson T."/>
            <person name="Lv J."/>
            <person name="Arendt D."/>
            <person name="Savage R."/>
            <person name="Osoegawa K."/>
            <person name="de Jong P."/>
            <person name="Grimwood J."/>
            <person name="Chapman J.A."/>
            <person name="Shapiro H."/>
            <person name="Aerts A."/>
            <person name="Otillar R.P."/>
            <person name="Terry A.Y."/>
            <person name="Boore J.L."/>
            <person name="Grigoriev I.V."/>
            <person name="Lindberg D.R."/>
            <person name="Seaver E.C."/>
            <person name="Weisblat D.A."/>
            <person name="Putnam N.H."/>
            <person name="Rokhsar D.S."/>
        </authorList>
    </citation>
    <scope>NUCLEOTIDE SEQUENCE</scope>
    <source>
        <strain evidence="2 4">I ESC-2004</strain>
    </source>
</reference>
<reference evidence="4" key="1">
    <citation type="submission" date="2012-12" db="EMBL/GenBank/DDBJ databases">
        <authorList>
            <person name="Hellsten U."/>
            <person name="Grimwood J."/>
            <person name="Chapman J.A."/>
            <person name="Shapiro H."/>
            <person name="Aerts A."/>
            <person name="Otillar R.P."/>
            <person name="Terry A.Y."/>
            <person name="Boore J.L."/>
            <person name="Simakov O."/>
            <person name="Marletaz F."/>
            <person name="Cho S.-J."/>
            <person name="Edsinger-Gonzales E."/>
            <person name="Havlak P."/>
            <person name="Kuo D.-H."/>
            <person name="Larsson T."/>
            <person name="Lv J."/>
            <person name="Arendt D."/>
            <person name="Savage R."/>
            <person name="Osoegawa K."/>
            <person name="de Jong P."/>
            <person name="Lindberg D.R."/>
            <person name="Seaver E.C."/>
            <person name="Weisblat D.A."/>
            <person name="Putnam N.H."/>
            <person name="Grigoriev I.V."/>
            <person name="Rokhsar D.S."/>
        </authorList>
    </citation>
    <scope>NUCLEOTIDE SEQUENCE</scope>
    <source>
        <strain evidence="4">I ESC-2004</strain>
    </source>
</reference>
<evidence type="ECO:0000313" key="4">
    <source>
        <dbReference type="Proteomes" id="UP000014760"/>
    </source>
</evidence>
<evidence type="ECO:0000256" key="1">
    <source>
        <dbReference type="SAM" id="MobiDB-lite"/>
    </source>
</evidence>